<dbReference type="OrthoDB" id="6463038at2"/>
<dbReference type="AlphaFoldDB" id="A0A542BKF7"/>
<protein>
    <recommendedName>
        <fullName evidence="1">DUF7480 domain-containing protein</fullName>
    </recommendedName>
</protein>
<dbReference type="Pfam" id="PF24295">
    <property type="entry name" value="DUF7480"/>
    <property type="match status" value="1"/>
</dbReference>
<accession>A0A542BKF7</accession>
<reference evidence="2" key="2">
    <citation type="submission" date="2019-08" db="EMBL/GenBank/DDBJ databases">
        <title>Investigation of anaerobic lignin degradation for improved lignocellulosic biofuels.</title>
        <authorList>
            <person name="Deangelis K.PhD."/>
        </authorList>
    </citation>
    <scope>NUCLEOTIDE SEQUENCE [LARGE SCALE GENOMIC DNA]</scope>
    <source>
        <strain evidence="2">128R</strain>
    </source>
</reference>
<gene>
    <name evidence="2" type="ORF">FHU10_0869</name>
</gene>
<evidence type="ECO:0000313" key="2">
    <source>
        <dbReference type="EMBL" id="TVZ68435.1"/>
    </source>
</evidence>
<dbReference type="InterPro" id="IPR055903">
    <property type="entry name" value="DUF7480"/>
</dbReference>
<proteinExistence type="predicted"/>
<dbReference type="EMBL" id="VISQ01000001">
    <property type="protein sequence ID" value="TVZ68435.1"/>
    <property type="molecule type" value="Genomic_DNA"/>
</dbReference>
<organism evidence="2">
    <name type="scientific">Serratia fonticola</name>
    <dbReference type="NCBI Taxonomy" id="47917"/>
    <lineage>
        <taxon>Bacteria</taxon>
        <taxon>Pseudomonadati</taxon>
        <taxon>Pseudomonadota</taxon>
        <taxon>Gammaproteobacteria</taxon>
        <taxon>Enterobacterales</taxon>
        <taxon>Yersiniaceae</taxon>
        <taxon>Serratia</taxon>
    </lineage>
</organism>
<comment type="caution">
    <text evidence="2">The sequence shown here is derived from an EMBL/GenBank/DDBJ whole genome shotgun (WGS) entry which is preliminary data.</text>
</comment>
<sequence>MFKKISFLYILFSLSGCFLGDKVTLPSRADAFFVAGTLCLTTPGSAEQQKVKGLTIEKIGEIPGFQKFISNDDEYITVKKGGCIPTFDYKFETGQAYHITIYLTPNDRGRNDGSFSRDVYATSIVIWKDGNNVQHASLLNGG</sequence>
<name>A0A542BKF7_SERFO</name>
<reference evidence="2" key="1">
    <citation type="submission" date="2019-06" db="EMBL/GenBank/DDBJ databases">
        <authorList>
            <person name="Deangelis K."/>
            <person name="Huntemann M."/>
            <person name="Clum A."/>
            <person name="Pillay M."/>
            <person name="Palaniappan K."/>
            <person name="Varghese N."/>
            <person name="Mikhailova N."/>
            <person name="Stamatis D."/>
            <person name="Reddy T."/>
            <person name="Daum C."/>
            <person name="Shapiro N."/>
            <person name="Ivanova N."/>
            <person name="Kyrpides N."/>
            <person name="Woyke T."/>
        </authorList>
    </citation>
    <scope>NUCLEOTIDE SEQUENCE [LARGE SCALE GENOMIC DNA]</scope>
    <source>
        <strain evidence="2">128R</strain>
    </source>
</reference>
<evidence type="ECO:0000259" key="1">
    <source>
        <dbReference type="Pfam" id="PF24295"/>
    </source>
</evidence>
<dbReference type="NCBIfam" id="NF045617">
    <property type="entry name" value="mostly_LP"/>
    <property type="match status" value="1"/>
</dbReference>
<dbReference type="PROSITE" id="PS51257">
    <property type="entry name" value="PROKAR_LIPOPROTEIN"/>
    <property type="match status" value="1"/>
</dbReference>
<dbReference type="InterPro" id="IPR054657">
    <property type="entry name" value="T6SS_periplasmic_put"/>
</dbReference>
<feature type="domain" description="DUF7480" evidence="1">
    <location>
        <begin position="28"/>
        <end position="127"/>
    </location>
</feature>